<evidence type="ECO:0000313" key="2">
    <source>
        <dbReference type="EMBL" id="RDX43297.1"/>
    </source>
</evidence>
<evidence type="ECO:0000313" key="3">
    <source>
        <dbReference type="Proteomes" id="UP000256964"/>
    </source>
</evidence>
<dbReference type="EMBL" id="KZ857467">
    <property type="protein sequence ID" value="RDX43297.1"/>
    <property type="molecule type" value="Genomic_DNA"/>
</dbReference>
<dbReference type="AlphaFoldDB" id="A0A371CSR9"/>
<feature type="compositionally biased region" description="Basic and acidic residues" evidence="1">
    <location>
        <begin position="288"/>
        <end position="297"/>
    </location>
</feature>
<evidence type="ECO:0000256" key="1">
    <source>
        <dbReference type="SAM" id="MobiDB-lite"/>
    </source>
</evidence>
<keyword evidence="3" id="KW-1185">Reference proteome</keyword>
<feature type="region of interest" description="Disordered" evidence="1">
    <location>
        <begin position="253"/>
        <end position="314"/>
    </location>
</feature>
<protein>
    <submittedName>
        <fullName evidence="2">Uncharacterized protein</fullName>
    </submittedName>
</protein>
<sequence length="314" mass="35457">MVTRGWLYDGEEGMLLAPEGFGMQQPFPYNSAGLPLTASVDRAAQNGWREYIRQTYRWNVFSSKREGEEHNGQPTFIVANREEEMRPQTRLLLDVASTARHINHVNRGWRRVRRPRLLVLDLLHDCAHQQHEHGRGHEPENSCRRPQPLALGSAWQIRTHEPASSPRHFDRVRLCKSANRNDETSPKTRLVAHDLSPRVRRCTSMHRSEETGPQTSSPLLDLSAATHINGAMSPRPRHLVITVLRGKCANTSEETRLKSVSPQSLTGFKSVSTSDETGLGLSPASDAARAHRREEMSPKTSSPPRRPYLRIAAL</sequence>
<reference evidence="2 3" key="1">
    <citation type="journal article" date="2018" name="Biotechnol. Biofuels">
        <title>Integrative visual omics of the white-rot fungus Polyporus brumalis exposes the biotechnological potential of its oxidative enzymes for delignifying raw plant biomass.</title>
        <authorList>
            <person name="Miyauchi S."/>
            <person name="Rancon A."/>
            <person name="Drula E."/>
            <person name="Hage H."/>
            <person name="Chaduli D."/>
            <person name="Favel A."/>
            <person name="Grisel S."/>
            <person name="Henrissat B."/>
            <person name="Herpoel-Gimbert I."/>
            <person name="Ruiz-Duenas F.J."/>
            <person name="Chevret D."/>
            <person name="Hainaut M."/>
            <person name="Lin J."/>
            <person name="Wang M."/>
            <person name="Pangilinan J."/>
            <person name="Lipzen A."/>
            <person name="Lesage-Meessen L."/>
            <person name="Navarro D."/>
            <person name="Riley R."/>
            <person name="Grigoriev I.V."/>
            <person name="Zhou S."/>
            <person name="Raouche S."/>
            <person name="Rosso M.N."/>
        </authorList>
    </citation>
    <scope>NUCLEOTIDE SEQUENCE [LARGE SCALE GENOMIC DNA]</scope>
    <source>
        <strain evidence="2 3">BRFM 1820</strain>
    </source>
</reference>
<organism evidence="2 3">
    <name type="scientific">Lentinus brumalis</name>
    <dbReference type="NCBI Taxonomy" id="2498619"/>
    <lineage>
        <taxon>Eukaryota</taxon>
        <taxon>Fungi</taxon>
        <taxon>Dikarya</taxon>
        <taxon>Basidiomycota</taxon>
        <taxon>Agaricomycotina</taxon>
        <taxon>Agaricomycetes</taxon>
        <taxon>Polyporales</taxon>
        <taxon>Polyporaceae</taxon>
        <taxon>Lentinus</taxon>
    </lineage>
</organism>
<dbReference type="Proteomes" id="UP000256964">
    <property type="component" value="Unassembled WGS sequence"/>
</dbReference>
<gene>
    <name evidence="2" type="ORF">OH76DRAFT_1487988</name>
</gene>
<name>A0A371CSR9_9APHY</name>
<accession>A0A371CSR9</accession>
<proteinExistence type="predicted"/>
<feature type="compositionally biased region" description="Polar residues" evidence="1">
    <location>
        <begin position="258"/>
        <end position="276"/>
    </location>
</feature>